<dbReference type="Pfam" id="PF02219">
    <property type="entry name" value="MTHFR"/>
    <property type="match status" value="1"/>
</dbReference>
<keyword evidence="6" id="KW-0560">Oxidoreductase</keyword>
<dbReference type="UniPathway" id="UPA00193"/>
<evidence type="ECO:0000256" key="5">
    <source>
        <dbReference type="ARBA" id="ARBA00022827"/>
    </source>
</evidence>
<dbReference type="InterPro" id="IPR003171">
    <property type="entry name" value="Mehydrof_redctse-like"/>
</dbReference>
<evidence type="ECO:0000256" key="3">
    <source>
        <dbReference type="ARBA" id="ARBA00006743"/>
    </source>
</evidence>
<dbReference type="GO" id="GO:0071949">
    <property type="term" value="F:FAD binding"/>
    <property type="evidence" value="ECO:0007669"/>
    <property type="project" value="TreeGrafter"/>
</dbReference>
<evidence type="ECO:0000256" key="2">
    <source>
        <dbReference type="ARBA" id="ARBA00004777"/>
    </source>
</evidence>
<dbReference type="GO" id="GO:0005829">
    <property type="term" value="C:cytosol"/>
    <property type="evidence" value="ECO:0007669"/>
    <property type="project" value="TreeGrafter"/>
</dbReference>
<keyword evidence="5" id="KW-0274">FAD</keyword>
<evidence type="ECO:0000256" key="4">
    <source>
        <dbReference type="ARBA" id="ARBA00022630"/>
    </source>
</evidence>
<dbReference type="GO" id="GO:0009086">
    <property type="term" value="P:methionine biosynthetic process"/>
    <property type="evidence" value="ECO:0007669"/>
    <property type="project" value="TreeGrafter"/>
</dbReference>
<organism evidence="7">
    <name type="scientific">freshwater metagenome</name>
    <dbReference type="NCBI Taxonomy" id="449393"/>
    <lineage>
        <taxon>unclassified sequences</taxon>
        <taxon>metagenomes</taxon>
        <taxon>ecological metagenomes</taxon>
    </lineage>
</organism>
<dbReference type="PANTHER" id="PTHR45754:SF3">
    <property type="entry name" value="METHYLENETETRAHYDROFOLATE REDUCTASE (NADPH)"/>
    <property type="match status" value="1"/>
</dbReference>
<accession>A0A6J7VUD7</accession>
<comment type="similarity">
    <text evidence="3">Belongs to the methylenetetrahydrofolate reductase family.</text>
</comment>
<keyword evidence="4" id="KW-0285">Flavoprotein</keyword>
<proteinExistence type="inferred from homology"/>
<reference evidence="7" key="1">
    <citation type="submission" date="2020-05" db="EMBL/GenBank/DDBJ databases">
        <authorList>
            <person name="Chiriac C."/>
            <person name="Salcher M."/>
            <person name="Ghai R."/>
            <person name="Kavagutti S V."/>
        </authorList>
    </citation>
    <scope>NUCLEOTIDE SEQUENCE</scope>
</reference>
<gene>
    <name evidence="7" type="ORF">UFOPK4410_00602</name>
</gene>
<evidence type="ECO:0000256" key="1">
    <source>
        <dbReference type="ARBA" id="ARBA00001974"/>
    </source>
</evidence>
<evidence type="ECO:0000256" key="6">
    <source>
        <dbReference type="ARBA" id="ARBA00023002"/>
    </source>
</evidence>
<sequence>MSLLREKLEKTNDVVFTAEFPSVDGGGMASVEKNAARLAPWFDAVNATDNPAAHAHTSNTTTAIAMKMHGLEPIMQIVCRDKNRLAIQSDMMGASLHGITNISLLTGDDVTAGDEPEARRVFDVDSAQAINIARILATGKYLSGRKINPAPDFYLGAVENAAAPPFDYRIQRALKKYRAGASFLQLQICYHPERLEAFCKGVAEVAPDLKLIPTVVLIKGAKGLGFMNDKVPGIDVPDSMLARVQNASDQSNEAYALTLELARHALSLPGVRGLHVTDFRHDDSLGNLMTDLGQTPRSSITNR</sequence>
<dbReference type="SUPFAM" id="SSF51730">
    <property type="entry name" value="FAD-linked oxidoreductase"/>
    <property type="match status" value="1"/>
</dbReference>
<dbReference type="GO" id="GO:0004489">
    <property type="term" value="F:methylenetetrahydrofolate reductase [NAD(P)H] activity"/>
    <property type="evidence" value="ECO:0007669"/>
    <property type="project" value="InterPro"/>
</dbReference>
<evidence type="ECO:0000313" key="7">
    <source>
        <dbReference type="EMBL" id="CAB5112449.1"/>
    </source>
</evidence>
<dbReference type="AlphaFoldDB" id="A0A6J7VUD7"/>
<comment type="cofactor">
    <cofactor evidence="1">
        <name>FAD</name>
        <dbReference type="ChEBI" id="CHEBI:57692"/>
    </cofactor>
</comment>
<dbReference type="GO" id="GO:0035999">
    <property type="term" value="P:tetrahydrofolate interconversion"/>
    <property type="evidence" value="ECO:0007669"/>
    <property type="project" value="UniProtKB-UniPathway"/>
</dbReference>
<dbReference type="EMBL" id="CAFBRV010000044">
    <property type="protein sequence ID" value="CAB5112449.1"/>
    <property type="molecule type" value="Genomic_DNA"/>
</dbReference>
<dbReference type="Gene3D" id="3.20.20.220">
    <property type="match status" value="1"/>
</dbReference>
<protein>
    <submittedName>
        <fullName evidence="7">Unannotated protein</fullName>
    </submittedName>
</protein>
<dbReference type="InterPro" id="IPR029041">
    <property type="entry name" value="FAD-linked_oxidoreductase-like"/>
</dbReference>
<name>A0A6J7VUD7_9ZZZZ</name>
<dbReference type="PANTHER" id="PTHR45754">
    <property type="entry name" value="METHYLENETETRAHYDROFOLATE REDUCTASE"/>
    <property type="match status" value="1"/>
</dbReference>
<comment type="pathway">
    <text evidence="2">One-carbon metabolism; tetrahydrofolate interconversion.</text>
</comment>